<dbReference type="EMBL" id="JADBEB010000001">
    <property type="protein sequence ID" value="MBE1487549.1"/>
    <property type="molecule type" value="Genomic_DNA"/>
</dbReference>
<sequence length="449" mass="49050">MNEHVGDRAVVLGGSVAGLFAARVLADFYRTVTVVDRDQLTGATGPRRAVPQGHHIHGLLARGQQILEELFPGFTKEMADGGVPTRDFGTSLGWHFNGRMIRKVDTDLVCISAGRWLLEERIRARVGELSNVAFLDRTDVVGLEASPDRRRITGARVHRREDQGPGSPQSLPADLVVDATGRGSRTPRWLTELGYPRVDEEQVRMDLTYTTCDFQAPLAVDPIGDDIAVISVATPGNPRGATFARLPDRYSVSLNGILGDRAPTDPEGFLEYVRSLPVPQIFESVSRAEPLTSPVSFHFPNSIRRRYERLARLPEGLLVVGDAACVFNPIYAQGMTVAAIGAIVLREYLVDGAAGAQRYFRELARAIDPPWDMSAGGDLGFPGVVGRRTLKVRLGNAFMPRLQTAATEDPVVSHAFLRVAGLVDRPESLMRPAMISRVLFPTLRRSNGG</sequence>
<dbReference type="AlphaFoldDB" id="A0A927M4H0"/>
<comment type="cofactor">
    <cofactor evidence="1">
        <name>FAD</name>
        <dbReference type="ChEBI" id="CHEBI:57692"/>
    </cofactor>
</comment>
<dbReference type="GO" id="GO:0016491">
    <property type="term" value="F:oxidoreductase activity"/>
    <property type="evidence" value="ECO:0007669"/>
    <property type="project" value="InterPro"/>
</dbReference>
<comment type="caution">
    <text evidence="2">The sequence shown here is derived from an EMBL/GenBank/DDBJ whole genome shotgun (WGS) entry which is preliminary data.</text>
</comment>
<protein>
    <submittedName>
        <fullName evidence="2">2-polyprenyl-6-methoxyphenol hydroxylase-like FAD-dependent oxidoreductase</fullName>
    </submittedName>
</protein>
<name>A0A927M4H0_9ACTN</name>
<organism evidence="2 3">
    <name type="scientific">Plantactinospora soyae</name>
    <dbReference type="NCBI Taxonomy" id="1544732"/>
    <lineage>
        <taxon>Bacteria</taxon>
        <taxon>Bacillati</taxon>
        <taxon>Actinomycetota</taxon>
        <taxon>Actinomycetes</taxon>
        <taxon>Micromonosporales</taxon>
        <taxon>Micromonosporaceae</taxon>
        <taxon>Plantactinospora</taxon>
    </lineage>
</organism>
<proteinExistence type="predicted"/>
<dbReference type="PANTHER" id="PTHR43422:SF3">
    <property type="entry name" value="THIAMINE THIAZOLE SYNTHASE"/>
    <property type="match status" value="1"/>
</dbReference>
<evidence type="ECO:0000313" key="2">
    <source>
        <dbReference type="EMBL" id="MBE1487549.1"/>
    </source>
</evidence>
<dbReference type="Gene3D" id="3.50.50.60">
    <property type="entry name" value="FAD/NAD(P)-binding domain"/>
    <property type="match status" value="1"/>
</dbReference>
<dbReference type="SUPFAM" id="SSF51905">
    <property type="entry name" value="FAD/NAD(P)-binding domain"/>
    <property type="match status" value="1"/>
</dbReference>
<dbReference type="RefSeq" id="WP_192767373.1">
    <property type="nucleotide sequence ID" value="NZ_JADBEB010000001.1"/>
</dbReference>
<evidence type="ECO:0000256" key="1">
    <source>
        <dbReference type="ARBA" id="ARBA00001974"/>
    </source>
</evidence>
<dbReference type="InterPro" id="IPR036188">
    <property type="entry name" value="FAD/NAD-bd_sf"/>
</dbReference>
<dbReference type="PRINTS" id="PR00757">
    <property type="entry name" value="AMINEOXDASEF"/>
</dbReference>
<reference evidence="2" key="1">
    <citation type="submission" date="2020-10" db="EMBL/GenBank/DDBJ databases">
        <title>Sequencing the genomes of 1000 actinobacteria strains.</title>
        <authorList>
            <person name="Klenk H.-P."/>
        </authorList>
    </citation>
    <scope>NUCLEOTIDE SEQUENCE</scope>
    <source>
        <strain evidence="2">DSM 46832</strain>
    </source>
</reference>
<accession>A0A927M4H0</accession>
<dbReference type="InterPro" id="IPR001613">
    <property type="entry name" value="Flavin_amine_oxidase"/>
</dbReference>
<dbReference type="PANTHER" id="PTHR43422">
    <property type="entry name" value="THIAMINE THIAZOLE SYNTHASE"/>
    <property type="match status" value="1"/>
</dbReference>
<dbReference type="Proteomes" id="UP000649753">
    <property type="component" value="Unassembled WGS sequence"/>
</dbReference>
<gene>
    <name evidence="2" type="ORF">H4W31_003187</name>
</gene>
<keyword evidence="3" id="KW-1185">Reference proteome</keyword>
<evidence type="ECO:0000313" key="3">
    <source>
        <dbReference type="Proteomes" id="UP000649753"/>
    </source>
</evidence>